<evidence type="ECO:0000256" key="4">
    <source>
        <dbReference type="ARBA" id="ARBA00023136"/>
    </source>
</evidence>
<accession>A0A819V2K0</accession>
<dbReference type="EMBL" id="CAJOBE010009746">
    <property type="protein sequence ID" value="CAF4092039.1"/>
    <property type="molecule type" value="Genomic_DNA"/>
</dbReference>
<comment type="caution">
    <text evidence="6">The sequence shown here is derived from an EMBL/GenBank/DDBJ whole genome shotgun (WGS) entry which is preliminary data.</text>
</comment>
<reference evidence="6" key="1">
    <citation type="submission" date="2021-02" db="EMBL/GenBank/DDBJ databases">
        <authorList>
            <person name="Nowell W R."/>
        </authorList>
    </citation>
    <scope>NUCLEOTIDE SEQUENCE</scope>
</reference>
<evidence type="ECO:0000313" key="7">
    <source>
        <dbReference type="Proteomes" id="UP000663874"/>
    </source>
</evidence>
<gene>
    <name evidence="6" type="ORF">FNK824_LOCUS30944</name>
</gene>
<dbReference type="InterPro" id="IPR036640">
    <property type="entry name" value="ABC1_TM_sf"/>
</dbReference>
<dbReference type="InterPro" id="IPR027417">
    <property type="entry name" value="P-loop_NTPase"/>
</dbReference>
<keyword evidence="2" id="KW-0812">Transmembrane</keyword>
<dbReference type="GO" id="GO:0015421">
    <property type="term" value="F:ABC-type oligopeptide transporter activity"/>
    <property type="evidence" value="ECO:0007669"/>
    <property type="project" value="TreeGrafter"/>
</dbReference>
<evidence type="ECO:0000256" key="3">
    <source>
        <dbReference type="ARBA" id="ARBA00022989"/>
    </source>
</evidence>
<dbReference type="Gene3D" id="3.40.50.300">
    <property type="entry name" value="P-loop containing nucleotide triphosphate hydrolases"/>
    <property type="match status" value="1"/>
</dbReference>
<feature type="compositionally biased region" description="Low complexity" evidence="5">
    <location>
        <begin position="91"/>
        <end position="102"/>
    </location>
</feature>
<evidence type="ECO:0000256" key="5">
    <source>
        <dbReference type="SAM" id="MobiDB-lite"/>
    </source>
</evidence>
<name>A0A819V2K0_9BILA</name>
<keyword evidence="3" id="KW-1133">Transmembrane helix</keyword>
<dbReference type="SUPFAM" id="SSF52540">
    <property type="entry name" value="P-loop containing nucleoside triphosphate hydrolases"/>
    <property type="match status" value="1"/>
</dbReference>
<evidence type="ECO:0000256" key="1">
    <source>
        <dbReference type="ARBA" id="ARBA00004141"/>
    </source>
</evidence>
<evidence type="ECO:0000313" key="6">
    <source>
        <dbReference type="EMBL" id="CAF4092039.1"/>
    </source>
</evidence>
<keyword evidence="4" id="KW-0472">Membrane</keyword>
<proteinExistence type="predicted"/>
<protein>
    <recommendedName>
        <fullName evidence="8">p-glycoprotein</fullName>
    </recommendedName>
</protein>
<dbReference type="GO" id="GO:0016020">
    <property type="term" value="C:membrane"/>
    <property type="evidence" value="ECO:0007669"/>
    <property type="project" value="UniProtKB-SubCell"/>
</dbReference>
<dbReference type="PANTHER" id="PTHR43394:SF1">
    <property type="entry name" value="ATP-BINDING CASSETTE SUB-FAMILY B MEMBER 10, MITOCHONDRIAL"/>
    <property type="match status" value="1"/>
</dbReference>
<dbReference type="GO" id="GO:0005524">
    <property type="term" value="F:ATP binding"/>
    <property type="evidence" value="ECO:0007669"/>
    <property type="project" value="InterPro"/>
</dbReference>
<comment type="subcellular location">
    <subcellularLocation>
        <location evidence="1">Membrane</location>
        <topology evidence="1">Multi-pass membrane protein</topology>
    </subcellularLocation>
</comment>
<feature type="compositionally biased region" description="Acidic residues" evidence="5">
    <location>
        <begin position="81"/>
        <end position="90"/>
    </location>
</feature>
<sequence>MISLLDAKNESEVQIGLERASQGRTTIVVAHRLTTIRKAHHIIGLNAGQIDEQGTHEELMRLNGRYAQAVKLQRIMNPHDENDEDEDNDCENGNNNASENYNLTKKTSNAHLRNRSTSSHKSDVSGLSANYLFT</sequence>
<evidence type="ECO:0000256" key="2">
    <source>
        <dbReference type="ARBA" id="ARBA00022692"/>
    </source>
</evidence>
<dbReference type="InterPro" id="IPR039421">
    <property type="entry name" value="Type_1_exporter"/>
</dbReference>
<organism evidence="6 7">
    <name type="scientific">Rotaria sordida</name>
    <dbReference type="NCBI Taxonomy" id="392033"/>
    <lineage>
        <taxon>Eukaryota</taxon>
        <taxon>Metazoa</taxon>
        <taxon>Spiralia</taxon>
        <taxon>Gnathifera</taxon>
        <taxon>Rotifera</taxon>
        <taxon>Eurotatoria</taxon>
        <taxon>Bdelloidea</taxon>
        <taxon>Philodinida</taxon>
        <taxon>Philodinidae</taxon>
        <taxon>Rotaria</taxon>
    </lineage>
</organism>
<feature type="compositionally biased region" description="Polar residues" evidence="5">
    <location>
        <begin position="103"/>
        <end position="125"/>
    </location>
</feature>
<dbReference type="Gene3D" id="1.20.1560.10">
    <property type="entry name" value="ABC transporter type 1, transmembrane domain"/>
    <property type="match status" value="1"/>
</dbReference>
<dbReference type="AlphaFoldDB" id="A0A819V2K0"/>
<feature type="region of interest" description="Disordered" evidence="5">
    <location>
        <begin position="75"/>
        <end position="125"/>
    </location>
</feature>
<evidence type="ECO:0008006" key="8">
    <source>
        <dbReference type="Google" id="ProtNLM"/>
    </source>
</evidence>
<dbReference type="PANTHER" id="PTHR43394">
    <property type="entry name" value="ATP-DEPENDENT PERMEASE MDL1, MITOCHONDRIAL"/>
    <property type="match status" value="1"/>
</dbReference>
<dbReference type="Proteomes" id="UP000663874">
    <property type="component" value="Unassembled WGS sequence"/>
</dbReference>